<feature type="region of interest" description="Disordered" evidence="1">
    <location>
        <begin position="73"/>
        <end position="102"/>
    </location>
</feature>
<dbReference type="AlphaFoldDB" id="A0ABD2CMX2"/>
<evidence type="ECO:0000256" key="1">
    <source>
        <dbReference type="SAM" id="MobiDB-lite"/>
    </source>
</evidence>
<feature type="compositionally biased region" description="Acidic residues" evidence="1">
    <location>
        <begin position="33"/>
        <end position="53"/>
    </location>
</feature>
<proteinExistence type="predicted"/>
<name>A0ABD2CMX2_VESMC</name>
<comment type="caution">
    <text evidence="2">The sequence shown here is derived from an EMBL/GenBank/DDBJ whole genome shotgun (WGS) entry which is preliminary data.</text>
</comment>
<feature type="compositionally biased region" description="Basic and acidic residues" evidence="1">
    <location>
        <begin position="74"/>
        <end position="90"/>
    </location>
</feature>
<feature type="region of interest" description="Disordered" evidence="1">
    <location>
        <begin position="27"/>
        <end position="54"/>
    </location>
</feature>
<dbReference type="Proteomes" id="UP001607303">
    <property type="component" value="Unassembled WGS sequence"/>
</dbReference>
<sequence length="132" mass="15119">MNSNKLILRTTTWKGLEGRLNRRRLTLSLRSLDDDDDDEDEDEDEDDNDDDEYSQITTTALDEFGRASTNYISAEKRSREIPSDIGEAKRLPVGGRNEPFSSSQFATDKIRAMVFSLPLLTGNEMGYTIWYQ</sequence>
<evidence type="ECO:0000313" key="3">
    <source>
        <dbReference type="Proteomes" id="UP001607303"/>
    </source>
</evidence>
<dbReference type="EMBL" id="JAYRBN010000037">
    <property type="protein sequence ID" value="KAL2746445.1"/>
    <property type="molecule type" value="Genomic_DNA"/>
</dbReference>
<keyword evidence="3" id="KW-1185">Reference proteome</keyword>
<feature type="non-terminal residue" evidence="2">
    <location>
        <position position="132"/>
    </location>
</feature>
<gene>
    <name evidence="2" type="ORF">V1477_004815</name>
</gene>
<evidence type="ECO:0000313" key="2">
    <source>
        <dbReference type="EMBL" id="KAL2746445.1"/>
    </source>
</evidence>
<accession>A0ABD2CMX2</accession>
<reference evidence="2 3" key="1">
    <citation type="journal article" date="2024" name="Ann. Entomol. Soc. Am.">
        <title>Genomic analyses of the southern and eastern yellowjacket wasps (Hymenoptera: Vespidae) reveal evolutionary signatures of social life.</title>
        <authorList>
            <person name="Catto M.A."/>
            <person name="Caine P.B."/>
            <person name="Orr S.E."/>
            <person name="Hunt B.G."/>
            <person name="Goodisman M.A.D."/>
        </authorList>
    </citation>
    <scope>NUCLEOTIDE SEQUENCE [LARGE SCALE GENOMIC DNA]</scope>
    <source>
        <strain evidence="2">232</strain>
        <tissue evidence="2">Head and thorax</tissue>
    </source>
</reference>
<organism evidence="2 3">
    <name type="scientific">Vespula maculifrons</name>
    <name type="common">Eastern yellow jacket</name>
    <name type="synonym">Wasp</name>
    <dbReference type="NCBI Taxonomy" id="7453"/>
    <lineage>
        <taxon>Eukaryota</taxon>
        <taxon>Metazoa</taxon>
        <taxon>Ecdysozoa</taxon>
        <taxon>Arthropoda</taxon>
        <taxon>Hexapoda</taxon>
        <taxon>Insecta</taxon>
        <taxon>Pterygota</taxon>
        <taxon>Neoptera</taxon>
        <taxon>Endopterygota</taxon>
        <taxon>Hymenoptera</taxon>
        <taxon>Apocrita</taxon>
        <taxon>Aculeata</taxon>
        <taxon>Vespoidea</taxon>
        <taxon>Vespidae</taxon>
        <taxon>Vespinae</taxon>
        <taxon>Vespula</taxon>
    </lineage>
</organism>
<protein>
    <submittedName>
        <fullName evidence="2">Uncharacterized protein</fullName>
    </submittedName>
</protein>